<proteinExistence type="predicted"/>
<organism evidence="1">
    <name type="scientific">Arundo donax</name>
    <name type="common">Giant reed</name>
    <name type="synonym">Donax arundinaceus</name>
    <dbReference type="NCBI Taxonomy" id="35708"/>
    <lineage>
        <taxon>Eukaryota</taxon>
        <taxon>Viridiplantae</taxon>
        <taxon>Streptophyta</taxon>
        <taxon>Embryophyta</taxon>
        <taxon>Tracheophyta</taxon>
        <taxon>Spermatophyta</taxon>
        <taxon>Magnoliopsida</taxon>
        <taxon>Liliopsida</taxon>
        <taxon>Poales</taxon>
        <taxon>Poaceae</taxon>
        <taxon>PACMAD clade</taxon>
        <taxon>Arundinoideae</taxon>
        <taxon>Arundineae</taxon>
        <taxon>Arundo</taxon>
    </lineage>
</organism>
<reference evidence="1" key="2">
    <citation type="journal article" date="2015" name="Data Brief">
        <title>Shoot transcriptome of the giant reed, Arundo donax.</title>
        <authorList>
            <person name="Barrero R.A."/>
            <person name="Guerrero F.D."/>
            <person name="Moolhuijzen P."/>
            <person name="Goolsby J.A."/>
            <person name="Tidwell J."/>
            <person name="Bellgard S.E."/>
            <person name="Bellgard M.I."/>
        </authorList>
    </citation>
    <scope>NUCLEOTIDE SEQUENCE</scope>
    <source>
        <tissue evidence="1">Shoot tissue taken approximately 20 cm above the soil surface</tissue>
    </source>
</reference>
<evidence type="ECO:0000313" key="1">
    <source>
        <dbReference type="EMBL" id="JAD36318.1"/>
    </source>
</evidence>
<dbReference type="EMBL" id="GBRH01261577">
    <property type="protein sequence ID" value="JAD36318.1"/>
    <property type="molecule type" value="Transcribed_RNA"/>
</dbReference>
<reference evidence="1" key="1">
    <citation type="submission" date="2014-09" db="EMBL/GenBank/DDBJ databases">
        <authorList>
            <person name="Magalhaes I.L.F."/>
            <person name="Oliveira U."/>
            <person name="Santos F.R."/>
            <person name="Vidigal T.H.D.A."/>
            <person name="Brescovit A.D."/>
            <person name="Santos A.J."/>
        </authorList>
    </citation>
    <scope>NUCLEOTIDE SEQUENCE</scope>
    <source>
        <tissue evidence="1">Shoot tissue taken approximately 20 cm above the soil surface</tissue>
    </source>
</reference>
<accession>A0A0A8ZF66</accession>
<dbReference type="AlphaFoldDB" id="A0A0A8ZF66"/>
<sequence>MSFQFLRQLFLGCRGISQLTH</sequence>
<protein>
    <submittedName>
        <fullName evidence="1">Uncharacterized protein</fullName>
    </submittedName>
</protein>
<name>A0A0A8ZF66_ARUDO</name>